<proteinExistence type="predicted"/>
<gene>
    <name evidence="3" type="ORF">DCAR_002059</name>
    <name evidence="4" type="ORF">DCAR_0102101</name>
</gene>
<evidence type="ECO:0000256" key="2">
    <source>
        <dbReference type="SAM" id="SignalP"/>
    </source>
</evidence>
<feature type="signal peptide" evidence="2">
    <location>
        <begin position="1"/>
        <end position="23"/>
    </location>
</feature>
<evidence type="ECO:0000256" key="1">
    <source>
        <dbReference type="SAM" id="Phobius"/>
    </source>
</evidence>
<dbReference type="EMBL" id="LNRQ01000001">
    <property type="protein sequence ID" value="KZN09403.1"/>
    <property type="molecule type" value="Genomic_DNA"/>
</dbReference>
<sequence>MAFSKAIIFFFVFVVACMTAAAGQELDLAPAPAPSMDSAASYPAAGAAVAFVSMFVALLWH</sequence>
<keyword evidence="1" id="KW-0812">Transmembrane</keyword>
<keyword evidence="5" id="KW-1185">Reference proteome</keyword>
<evidence type="ECO:0000313" key="3">
    <source>
        <dbReference type="EMBL" id="KZN09403.1"/>
    </source>
</evidence>
<dbReference type="EMBL" id="CP093343">
    <property type="protein sequence ID" value="WOG82930.1"/>
    <property type="molecule type" value="Genomic_DNA"/>
</dbReference>
<dbReference type="PROSITE" id="PS51257">
    <property type="entry name" value="PROKAR_LIPOPROTEIN"/>
    <property type="match status" value="1"/>
</dbReference>
<organism evidence="3">
    <name type="scientific">Daucus carota subsp. sativus</name>
    <name type="common">Carrot</name>
    <dbReference type="NCBI Taxonomy" id="79200"/>
    <lineage>
        <taxon>Eukaryota</taxon>
        <taxon>Viridiplantae</taxon>
        <taxon>Streptophyta</taxon>
        <taxon>Embryophyta</taxon>
        <taxon>Tracheophyta</taxon>
        <taxon>Spermatophyta</taxon>
        <taxon>Magnoliopsida</taxon>
        <taxon>eudicotyledons</taxon>
        <taxon>Gunneridae</taxon>
        <taxon>Pentapetalae</taxon>
        <taxon>asterids</taxon>
        <taxon>campanulids</taxon>
        <taxon>Apiales</taxon>
        <taxon>Apiaceae</taxon>
        <taxon>Apioideae</taxon>
        <taxon>Scandiceae</taxon>
        <taxon>Daucinae</taxon>
        <taxon>Daucus</taxon>
        <taxon>Daucus sect. Daucus</taxon>
    </lineage>
</organism>
<keyword evidence="1" id="KW-1133">Transmembrane helix</keyword>
<dbReference type="Gramene" id="KZN09403">
    <property type="protein sequence ID" value="KZN09403"/>
    <property type="gene ID" value="DCAR_002059"/>
</dbReference>
<keyword evidence="2" id="KW-0732">Signal</keyword>
<feature type="transmembrane region" description="Helical" evidence="1">
    <location>
        <begin position="39"/>
        <end position="60"/>
    </location>
</feature>
<name>A0A162B330_DAUCS</name>
<reference evidence="3" key="1">
    <citation type="journal article" date="2016" name="Nat. Genet.">
        <title>A high-quality carrot genome assembly provides new insights into carotenoid accumulation and asterid genome evolution.</title>
        <authorList>
            <person name="Iorizzo M."/>
            <person name="Ellison S."/>
            <person name="Senalik D."/>
            <person name="Zeng P."/>
            <person name="Satapoomin P."/>
            <person name="Huang J."/>
            <person name="Bowman M."/>
            <person name="Iovene M."/>
            <person name="Sanseverino W."/>
            <person name="Cavagnaro P."/>
            <person name="Yildiz M."/>
            <person name="Macko-Podgorni A."/>
            <person name="Moranska E."/>
            <person name="Grzebelus E."/>
            <person name="Grzebelus D."/>
            <person name="Ashrafi H."/>
            <person name="Zheng Z."/>
            <person name="Cheng S."/>
            <person name="Spooner D."/>
            <person name="Van Deynze A."/>
            <person name="Simon P."/>
        </authorList>
    </citation>
    <scope>NUCLEOTIDE SEQUENCE [LARGE SCALE GENOMIC DNA]</scope>
    <source>
        <tissue evidence="3">Leaf</tissue>
    </source>
</reference>
<evidence type="ECO:0000313" key="5">
    <source>
        <dbReference type="Proteomes" id="UP000077755"/>
    </source>
</evidence>
<protein>
    <submittedName>
        <fullName evidence="3">Uncharacterized protein</fullName>
    </submittedName>
</protein>
<reference evidence="4" key="2">
    <citation type="submission" date="2022-03" db="EMBL/GenBank/DDBJ databases">
        <title>Draft title - Genomic analysis of global carrot germplasm unveils the trajectory of domestication and the origin of high carotenoid orange carrot.</title>
        <authorList>
            <person name="Iorizzo M."/>
            <person name="Ellison S."/>
            <person name="Senalik D."/>
            <person name="Macko-Podgorni A."/>
            <person name="Grzebelus D."/>
            <person name="Bostan H."/>
            <person name="Rolling W."/>
            <person name="Curaba J."/>
            <person name="Simon P."/>
        </authorList>
    </citation>
    <scope>NUCLEOTIDE SEQUENCE</scope>
    <source>
        <tissue evidence="4">Leaf</tissue>
    </source>
</reference>
<dbReference type="AlphaFoldDB" id="A0A162B330"/>
<feature type="chain" id="PRO_5007832030" evidence="2">
    <location>
        <begin position="24"/>
        <end position="61"/>
    </location>
</feature>
<keyword evidence="1" id="KW-0472">Membrane</keyword>
<evidence type="ECO:0000313" key="4">
    <source>
        <dbReference type="EMBL" id="WOG82930.1"/>
    </source>
</evidence>
<accession>A0A162B330</accession>
<dbReference type="Proteomes" id="UP000077755">
    <property type="component" value="Chromosome 1"/>
</dbReference>